<name>A0A699HSF1_TANCI</name>
<dbReference type="AlphaFoldDB" id="A0A699HSF1"/>
<dbReference type="Gene3D" id="3.30.420.10">
    <property type="entry name" value="Ribonuclease H-like superfamily/Ribonuclease H"/>
    <property type="match status" value="1"/>
</dbReference>
<dbReference type="GO" id="GO:0003676">
    <property type="term" value="F:nucleic acid binding"/>
    <property type="evidence" value="ECO:0007669"/>
    <property type="project" value="InterPro"/>
</dbReference>
<dbReference type="EMBL" id="BKCJ010173854">
    <property type="protein sequence ID" value="GEY38201.1"/>
    <property type="molecule type" value="Genomic_DNA"/>
</dbReference>
<comment type="caution">
    <text evidence="3">The sequence shown here is derived from an EMBL/GenBank/DDBJ whole genome shotgun (WGS) entry which is preliminary data.</text>
</comment>
<reference evidence="3" key="1">
    <citation type="journal article" date="2019" name="Sci. Rep.">
        <title>Draft genome of Tanacetum cinerariifolium, the natural source of mosquito coil.</title>
        <authorList>
            <person name="Yamashiro T."/>
            <person name="Shiraishi A."/>
            <person name="Satake H."/>
            <person name="Nakayama K."/>
        </authorList>
    </citation>
    <scope>NUCLEOTIDE SEQUENCE</scope>
</reference>
<evidence type="ECO:0000259" key="2">
    <source>
        <dbReference type="Pfam" id="PF25597"/>
    </source>
</evidence>
<dbReference type="InterPro" id="IPR057670">
    <property type="entry name" value="SH3_retrovirus"/>
</dbReference>
<dbReference type="PANTHER" id="PTHR42648:SF31">
    <property type="entry name" value="RNA-DIRECTED DNA POLYMERASE"/>
    <property type="match status" value="1"/>
</dbReference>
<gene>
    <name evidence="3" type="ORF">Tci_410175</name>
</gene>
<proteinExistence type="predicted"/>
<feature type="compositionally biased region" description="Polar residues" evidence="1">
    <location>
        <begin position="415"/>
        <end position="434"/>
    </location>
</feature>
<feature type="domain" description="Retroviral polymerase SH3-like" evidence="2">
    <location>
        <begin position="332"/>
        <end position="391"/>
    </location>
</feature>
<feature type="region of interest" description="Disordered" evidence="1">
    <location>
        <begin position="410"/>
        <end position="440"/>
    </location>
</feature>
<dbReference type="InterPro" id="IPR039537">
    <property type="entry name" value="Retrotran_Ty1/copia-like"/>
</dbReference>
<accession>A0A699HSF1</accession>
<evidence type="ECO:0000313" key="3">
    <source>
        <dbReference type="EMBL" id="GEY38201.1"/>
    </source>
</evidence>
<dbReference type="InterPro" id="IPR036397">
    <property type="entry name" value="RNaseH_sf"/>
</dbReference>
<evidence type="ECO:0000256" key="1">
    <source>
        <dbReference type="SAM" id="MobiDB-lite"/>
    </source>
</evidence>
<dbReference type="PANTHER" id="PTHR42648">
    <property type="entry name" value="TRANSPOSASE, PUTATIVE-RELATED"/>
    <property type="match status" value="1"/>
</dbReference>
<dbReference type="Pfam" id="PF25597">
    <property type="entry name" value="SH3_retrovirus"/>
    <property type="match status" value="1"/>
</dbReference>
<dbReference type="InterPro" id="IPR012337">
    <property type="entry name" value="RNaseH-like_sf"/>
</dbReference>
<sequence>MKFDLQVRNNYAFVDGSCLKSTYATSNVLSLLWDRCNAMVLTWIMNYVSHEVYMGLVYSDNCGVVWKELQETYDKVDGYVVYNLLQKINTGKQGGSSAADYYHRLNSLWREFEGLTKLPKCTYEVRCTCDASKELLVHQQIMKLMQFLMGLDECYQLVTRDPLPDVKDAYNIISREEFHKGIPELGHPADQVLATMHNDLKISKTASVPVCEVCHRAKQSRKPFPLSDQKSKNLGELVHLDLWGPYKVTSREGYKYFLTIVDDFSRAVWVYLIKSKDETFDVFMSFINLIQNQFQIKIKVVRLPSSVLNGRFPYELVYNKKPSFSHLRSFGCLCFATILNNHDKLSYKSEKYVLIGYSTAKKAYKLLSLDTRNMFFSRDVKFYETVFLFKMKTSNSKNLDSDSESDHLSFFDNIRPQSPNDKGRTSSFEDSSSPLPRHRITDTSNMYQEEVSATHFDDQSSSEGNTTNFDLLLTQTDNVFDQDNVV</sequence>
<organism evidence="3">
    <name type="scientific">Tanacetum cinerariifolium</name>
    <name type="common">Dalmatian daisy</name>
    <name type="synonym">Chrysanthemum cinerariifolium</name>
    <dbReference type="NCBI Taxonomy" id="118510"/>
    <lineage>
        <taxon>Eukaryota</taxon>
        <taxon>Viridiplantae</taxon>
        <taxon>Streptophyta</taxon>
        <taxon>Embryophyta</taxon>
        <taxon>Tracheophyta</taxon>
        <taxon>Spermatophyta</taxon>
        <taxon>Magnoliopsida</taxon>
        <taxon>eudicotyledons</taxon>
        <taxon>Gunneridae</taxon>
        <taxon>Pentapetalae</taxon>
        <taxon>asterids</taxon>
        <taxon>campanulids</taxon>
        <taxon>Asterales</taxon>
        <taxon>Asteraceae</taxon>
        <taxon>Asteroideae</taxon>
        <taxon>Anthemideae</taxon>
        <taxon>Anthemidinae</taxon>
        <taxon>Tanacetum</taxon>
    </lineage>
</organism>
<dbReference type="SUPFAM" id="SSF53098">
    <property type="entry name" value="Ribonuclease H-like"/>
    <property type="match status" value="1"/>
</dbReference>
<protein>
    <submittedName>
        <fullName evidence="3">Putative Gag-polypeptide of LTR copia-type</fullName>
    </submittedName>
</protein>